<accession>A0A9N8HQ30</accession>
<keyword evidence="2" id="KW-1185">Reference proteome</keyword>
<dbReference type="AlphaFoldDB" id="A0A9N8HQ30"/>
<name>A0A9N8HQ30_9STRA</name>
<organism evidence="1 2">
    <name type="scientific">Seminavis robusta</name>
    <dbReference type="NCBI Taxonomy" id="568900"/>
    <lineage>
        <taxon>Eukaryota</taxon>
        <taxon>Sar</taxon>
        <taxon>Stramenopiles</taxon>
        <taxon>Ochrophyta</taxon>
        <taxon>Bacillariophyta</taxon>
        <taxon>Bacillariophyceae</taxon>
        <taxon>Bacillariophycidae</taxon>
        <taxon>Naviculales</taxon>
        <taxon>Naviculaceae</taxon>
        <taxon>Seminavis</taxon>
    </lineage>
</organism>
<comment type="caution">
    <text evidence="1">The sequence shown here is derived from an EMBL/GenBank/DDBJ whole genome shotgun (WGS) entry which is preliminary data.</text>
</comment>
<dbReference type="EMBL" id="CAICTM010001239">
    <property type="protein sequence ID" value="CAB9521861.1"/>
    <property type="molecule type" value="Genomic_DNA"/>
</dbReference>
<dbReference type="Proteomes" id="UP001153069">
    <property type="component" value="Unassembled WGS sequence"/>
</dbReference>
<evidence type="ECO:0000313" key="1">
    <source>
        <dbReference type="EMBL" id="CAB9521861.1"/>
    </source>
</evidence>
<sequence length="113" mass="12661">MHGGEFLKCLLRPSSTDDDAAKKYQEESGRVMKFEEGIEKAATVRGYNEEMASIKVAVMDIRAALEEKGIKVENEKSTQMLVKKVTVSLDASSNVRTRHIVAIGREGFWRAQK</sequence>
<evidence type="ECO:0000313" key="2">
    <source>
        <dbReference type="Proteomes" id="UP001153069"/>
    </source>
</evidence>
<reference evidence="1" key="1">
    <citation type="submission" date="2020-06" db="EMBL/GenBank/DDBJ databases">
        <authorList>
            <consortium name="Plant Systems Biology data submission"/>
        </authorList>
    </citation>
    <scope>NUCLEOTIDE SEQUENCE</scope>
    <source>
        <strain evidence="1">D6</strain>
    </source>
</reference>
<gene>
    <name evidence="1" type="ORF">SEMRO_1241_G255440.1</name>
</gene>
<proteinExistence type="predicted"/>
<protein>
    <submittedName>
        <fullName evidence="1">Uncharacterized protein</fullName>
    </submittedName>
</protein>